<name>A0AAJ6QYQ3_9ACAR</name>
<organism evidence="3 4">
    <name type="scientific">Galendromus occidentalis</name>
    <name type="common">western predatory mite</name>
    <dbReference type="NCBI Taxonomy" id="34638"/>
    <lineage>
        <taxon>Eukaryota</taxon>
        <taxon>Metazoa</taxon>
        <taxon>Ecdysozoa</taxon>
        <taxon>Arthropoda</taxon>
        <taxon>Chelicerata</taxon>
        <taxon>Arachnida</taxon>
        <taxon>Acari</taxon>
        <taxon>Parasitiformes</taxon>
        <taxon>Mesostigmata</taxon>
        <taxon>Gamasina</taxon>
        <taxon>Phytoseioidea</taxon>
        <taxon>Phytoseiidae</taxon>
        <taxon>Typhlodrominae</taxon>
        <taxon>Galendromus</taxon>
    </lineage>
</organism>
<dbReference type="InterPro" id="IPR027267">
    <property type="entry name" value="AH/BAR_dom_sf"/>
</dbReference>
<evidence type="ECO:0000313" key="3">
    <source>
        <dbReference type="Proteomes" id="UP000694867"/>
    </source>
</evidence>
<sequence length="322" mass="37009">MEKATRAIRRSGVRLKSMNSGHTDLALVISGLRDMRMGLRSFQNAQTAVAQDMMVWAHTDENRAIQDVMEQINELHNFWADSQKDFLENLKAFRHQYEMILEGEKVVDSARANLAQAEQREYKIKKEIKKNAKKASVEEMMSMEMKLSDAEREKDLCQFEAVEKIQENEVCKLIRLKEGLTKLSDGYIEMAHKMAIIFDAQKEVVQALPDVHDTAIHELKYTGSGFTKQAVHKAKTRIEKYHALKYRLVPHGVDEPPPPYTPGYYDPVTGLPYEHDTTSNDVRLRPARRTEPRAPPLEERGTLARDYSSDEEDLQRLGAHKL</sequence>
<feature type="compositionally biased region" description="Basic and acidic residues" evidence="2">
    <location>
        <begin position="273"/>
        <end position="303"/>
    </location>
</feature>
<gene>
    <name evidence="4" type="primary">LOC100900284</name>
</gene>
<proteinExistence type="predicted"/>
<dbReference type="AlphaFoldDB" id="A0AAJ6QYQ3"/>
<dbReference type="Proteomes" id="UP000694867">
    <property type="component" value="Unplaced"/>
</dbReference>
<reference evidence="4" key="1">
    <citation type="submission" date="2025-08" db="UniProtKB">
        <authorList>
            <consortium name="RefSeq"/>
        </authorList>
    </citation>
    <scope>IDENTIFICATION</scope>
</reference>
<protein>
    <submittedName>
        <fullName evidence="4">Uncharacterized protein LOC100900284</fullName>
    </submittedName>
</protein>
<feature type="coiled-coil region" evidence="1">
    <location>
        <begin position="100"/>
        <end position="153"/>
    </location>
</feature>
<evidence type="ECO:0000256" key="2">
    <source>
        <dbReference type="SAM" id="MobiDB-lite"/>
    </source>
</evidence>
<keyword evidence="3" id="KW-1185">Reference proteome</keyword>
<evidence type="ECO:0000313" key="4">
    <source>
        <dbReference type="RefSeq" id="XP_003748238.1"/>
    </source>
</evidence>
<dbReference type="KEGG" id="goe:100900284"/>
<dbReference type="GeneID" id="100900284"/>
<keyword evidence="1" id="KW-0175">Coiled coil</keyword>
<evidence type="ECO:0000256" key="1">
    <source>
        <dbReference type="SAM" id="Coils"/>
    </source>
</evidence>
<feature type="region of interest" description="Disordered" evidence="2">
    <location>
        <begin position="268"/>
        <end position="322"/>
    </location>
</feature>
<dbReference type="Gene3D" id="1.20.1270.60">
    <property type="entry name" value="Arfaptin homology (AH) domain/BAR domain"/>
    <property type="match status" value="1"/>
</dbReference>
<dbReference type="RefSeq" id="XP_003748238.1">
    <property type="nucleotide sequence ID" value="XM_003748190.1"/>
</dbReference>
<accession>A0AAJ6QYQ3</accession>